<dbReference type="AlphaFoldDB" id="A0ABD1L708"/>
<evidence type="ECO:0000259" key="1">
    <source>
        <dbReference type="Pfam" id="PF07727"/>
    </source>
</evidence>
<evidence type="ECO:0000313" key="3">
    <source>
        <dbReference type="Proteomes" id="UP001603857"/>
    </source>
</evidence>
<proteinExistence type="predicted"/>
<organism evidence="2 3">
    <name type="scientific">Flemingia macrophylla</name>
    <dbReference type="NCBI Taxonomy" id="520843"/>
    <lineage>
        <taxon>Eukaryota</taxon>
        <taxon>Viridiplantae</taxon>
        <taxon>Streptophyta</taxon>
        <taxon>Embryophyta</taxon>
        <taxon>Tracheophyta</taxon>
        <taxon>Spermatophyta</taxon>
        <taxon>Magnoliopsida</taxon>
        <taxon>eudicotyledons</taxon>
        <taxon>Gunneridae</taxon>
        <taxon>Pentapetalae</taxon>
        <taxon>rosids</taxon>
        <taxon>fabids</taxon>
        <taxon>Fabales</taxon>
        <taxon>Fabaceae</taxon>
        <taxon>Papilionoideae</taxon>
        <taxon>50 kb inversion clade</taxon>
        <taxon>NPAAA clade</taxon>
        <taxon>indigoferoid/millettioid clade</taxon>
        <taxon>Phaseoleae</taxon>
        <taxon>Flemingia</taxon>
    </lineage>
</organism>
<feature type="domain" description="Reverse transcriptase Ty1/copia-type" evidence="1">
    <location>
        <begin position="1"/>
        <end position="145"/>
    </location>
</feature>
<protein>
    <recommendedName>
        <fullName evidence="1">Reverse transcriptase Ty1/copia-type domain-containing protein</fullName>
    </recommendedName>
</protein>
<dbReference type="PANTHER" id="PTHR11439:SF442">
    <property type="entry name" value="CYSTEINE-RICH RLK (RECEPTOR-LIKE PROTEIN KINASE) 8"/>
    <property type="match status" value="1"/>
</dbReference>
<name>A0ABD1L708_9FABA</name>
<dbReference type="Pfam" id="PF07727">
    <property type="entry name" value="RVT_2"/>
    <property type="match status" value="1"/>
</dbReference>
<comment type="caution">
    <text evidence="2">The sequence shown here is derived from an EMBL/GenBank/DDBJ whole genome shotgun (WGS) entry which is preliminary data.</text>
</comment>
<keyword evidence="3" id="KW-1185">Reference proteome</keyword>
<evidence type="ECO:0000313" key="2">
    <source>
        <dbReference type="EMBL" id="KAL2319304.1"/>
    </source>
</evidence>
<sequence>MCQPPGFENLQSSHVFKLNKALYGLKQAPRAWYEKLSSFLVGNGFVRGKIDNTLFKKELKNNFLIIQIYVDDIIFGGTNEGLCQEFAKLMHDEFEMSMMGELKFFLGLQIVQSNEGIQIHQTKYAKELLKKYKMEDAKPMKTPMHTSCALKLDELSTDVDQTQYRGMIGSLLYLTATRPDIMFSVCVYARFQSQPREVHLKAVKGIFRYFKGTINLDLTFRRSQDFSLLGYCDADYAGDRWERKSTNGGCHFLGSNLVSWMSKRQSTIALSTCEAEYVSAKHCCTQLLWIKHQLEDYDIFESSIPILCDNTAAISLSKNPVMHSIAKHIEIKHHFVRDHIQKGTFELMFVNTEEQLAYIFTKPLPKDRFVKLRQNLGLEPVIG</sequence>
<dbReference type="SUPFAM" id="SSF56672">
    <property type="entry name" value="DNA/RNA polymerases"/>
    <property type="match status" value="1"/>
</dbReference>
<dbReference type="PANTHER" id="PTHR11439">
    <property type="entry name" value="GAG-POL-RELATED RETROTRANSPOSON"/>
    <property type="match status" value="1"/>
</dbReference>
<dbReference type="EMBL" id="JBGMDY010000010">
    <property type="protein sequence ID" value="KAL2319304.1"/>
    <property type="molecule type" value="Genomic_DNA"/>
</dbReference>
<accession>A0ABD1L708</accession>
<reference evidence="2 3" key="1">
    <citation type="submission" date="2024-08" db="EMBL/GenBank/DDBJ databases">
        <title>Insights into the chromosomal genome structure of Flemingia macrophylla.</title>
        <authorList>
            <person name="Ding Y."/>
            <person name="Zhao Y."/>
            <person name="Bi W."/>
            <person name="Wu M."/>
            <person name="Zhao G."/>
            <person name="Gong Y."/>
            <person name="Li W."/>
            <person name="Zhang P."/>
        </authorList>
    </citation>
    <scope>NUCLEOTIDE SEQUENCE [LARGE SCALE GENOMIC DNA]</scope>
    <source>
        <strain evidence="2">DYQJB</strain>
        <tissue evidence="2">Leaf</tissue>
    </source>
</reference>
<gene>
    <name evidence="2" type="ORF">Fmac_028273</name>
</gene>
<dbReference type="InterPro" id="IPR013103">
    <property type="entry name" value="RVT_2"/>
</dbReference>
<dbReference type="CDD" id="cd09272">
    <property type="entry name" value="RNase_HI_RT_Ty1"/>
    <property type="match status" value="1"/>
</dbReference>
<dbReference type="InterPro" id="IPR043502">
    <property type="entry name" value="DNA/RNA_pol_sf"/>
</dbReference>
<dbReference type="Proteomes" id="UP001603857">
    <property type="component" value="Unassembled WGS sequence"/>
</dbReference>